<proteinExistence type="predicted"/>
<name>A0ACB8DQ39_DERSI</name>
<evidence type="ECO:0000313" key="1">
    <source>
        <dbReference type="EMBL" id="KAH7974652.1"/>
    </source>
</evidence>
<evidence type="ECO:0000313" key="2">
    <source>
        <dbReference type="Proteomes" id="UP000821865"/>
    </source>
</evidence>
<dbReference type="EMBL" id="CM023479">
    <property type="protein sequence ID" value="KAH7974652.1"/>
    <property type="molecule type" value="Genomic_DNA"/>
</dbReference>
<protein>
    <submittedName>
        <fullName evidence="1">Uncharacterized protein</fullName>
    </submittedName>
</protein>
<accession>A0ACB8DQ39</accession>
<keyword evidence="2" id="KW-1185">Reference proteome</keyword>
<sequence length="191" mass="21426">MNAEAVLRRSSDRTTTRENHDPDRGDRQRGSPLQPSSSLDALPGTTYTLEGFNCPFVNERPITFLQPLPWVRVCMNCKVVAAEAALLPCCHTLCDWCLEDACYRGTNSAQRKGGNSVDRHRGGSCPLDSEPFVTTDVANLNFPVQYLLRLRVHCFHANLGCSFQGELGQLQDHQQECLFKAKTYVLPPRSW</sequence>
<reference evidence="1" key="1">
    <citation type="submission" date="2020-05" db="EMBL/GenBank/DDBJ databases">
        <title>Large-scale comparative analyses of tick genomes elucidate their genetic diversity and vector capacities.</title>
        <authorList>
            <person name="Jia N."/>
            <person name="Wang J."/>
            <person name="Shi W."/>
            <person name="Du L."/>
            <person name="Sun Y."/>
            <person name="Zhan W."/>
            <person name="Jiang J."/>
            <person name="Wang Q."/>
            <person name="Zhang B."/>
            <person name="Ji P."/>
            <person name="Sakyi L.B."/>
            <person name="Cui X."/>
            <person name="Yuan T."/>
            <person name="Jiang B."/>
            <person name="Yang W."/>
            <person name="Lam T.T.-Y."/>
            <person name="Chang Q."/>
            <person name="Ding S."/>
            <person name="Wang X."/>
            <person name="Zhu J."/>
            <person name="Ruan X."/>
            <person name="Zhao L."/>
            <person name="Wei J."/>
            <person name="Que T."/>
            <person name="Du C."/>
            <person name="Cheng J."/>
            <person name="Dai P."/>
            <person name="Han X."/>
            <person name="Huang E."/>
            <person name="Gao Y."/>
            <person name="Liu J."/>
            <person name="Shao H."/>
            <person name="Ye R."/>
            <person name="Li L."/>
            <person name="Wei W."/>
            <person name="Wang X."/>
            <person name="Wang C."/>
            <person name="Yang T."/>
            <person name="Huo Q."/>
            <person name="Li W."/>
            <person name="Guo W."/>
            <person name="Chen H."/>
            <person name="Zhou L."/>
            <person name="Ni X."/>
            <person name="Tian J."/>
            <person name="Zhou Y."/>
            <person name="Sheng Y."/>
            <person name="Liu T."/>
            <person name="Pan Y."/>
            <person name="Xia L."/>
            <person name="Li J."/>
            <person name="Zhao F."/>
            <person name="Cao W."/>
        </authorList>
    </citation>
    <scope>NUCLEOTIDE SEQUENCE</scope>
    <source>
        <strain evidence="1">Dsil-2018</strain>
    </source>
</reference>
<gene>
    <name evidence="1" type="ORF">HPB49_017692</name>
</gene>
<organism evidence="1 2">
    <name type="scientific">Dermacentor silvarum</name>
    <name type="common">Tick</name>
    <dbReference type="NCBI Taxonomy" id="543639"/>
    <lineage>
        <taxon>Eukaryota</taxon>
        <taxon>Metazoa</taxon>
        <taxon>Ecdysozoa</taxon>
        <taxon>Arthropoda</taxon>
        <taxon>Chelicerata</taxon>
        <taxon>Arachnida</taxon>
        <taxon>Acari</taxon>
        <taxon>Parasitiformes</taxon>
        <taxon>Ixodida</taxon>
        <taxon>Ixodoidea</taxon>
        <taxon>Ixodidae</taxon>
        <taxon>Rhipicephalinae</taxon>
        <taxon>Dermacentor</taxon>
    </lineage>
</organism>
<comment type="caution">
    <text evidence="1">The sequence shown here is derived from an EMBL/GenBank/DDBJ whole genome shotgun (WGS) entry which is preliminary data.</text>
</comment>
<dbReference type="Proteomes" id="UP000821865">
    <property type="component" value="Chromosome 10"/>
</dbReference>